<keyword evidence="2 4" id="KW-0547">Nucleotide-binding</keyword>
<proteinExistence type="predicted"/>
<evidence type="ECO:0000313" key="7">
    <source>
        <dbReference type="Proteomes" id="UP001596435"/>
    </source>
</evidence>
<comment type="caution">
    <text evidence="6">The sequence shown here is derived from an EMBL/GenBank/DDBJ whole genome shotgun (WGS) entry which is preliminary data.</text>
</comment>
<dbReference type="Pfam" id="PF13535">
    <property type="entry name" value="ATP-grasp_4"/>
    <property type="match status" value="1"/>
</dbReference>
<dbReference type="Proteomes" id="UP001596435">
    <property type="component" value="Unassembled WGS sequence"/>
</dbReference>
<evidence type="ECO:0000313" key="6">
    <source>
        <dbReference type="EMBL" id="MFC7182230.1"/>
    </source>
</evidence>
<organism evidence="6 7">
    <name type="scientific">Kitasatospora paranensis</name>
    <dbReference type="NCBI Taxonomy" id="258053"/>
    <lineage>
        <taxon>Bacteria</taxon>
        <taxon>Bacillati</taxon>
        <taxon>Actinomycetota</taxon>
        <taxon>Actinomycetes</taxon>
        <taxon>Kitasatosporales</taxon>
        <taxon>Streptomycetaceae</taxon>
        <taxon>Kitasatospora</taxon>
    </lineage>
</organism>
<evidence type="ECO:0000256" key="4">
    <source>
        <dbReference type="PROSITE-ProRule" id="PRU00409"/>
    </source>
</evidence>
<sequence length="820" mass="87515">MSAHVIVLHRWTDSYADYASYLDHSVHRVSYVTTPQARTALPAAAAAVSVVPSTEDRAAVRAAVDDLVARHGAPARILALHEVDLDVAAELRERLGVPGETPDRLHPFRDKLAMAERLAAHGVPAPASAAAPDRAAVAEFARRHGWPLILKPVRGTASSHVTRLDGPADLAAYAFPAGVPVMVQSYLPHGILHVDGVAADGDLRVWRASRYLNTCLGFTRGQALGSAEIDDPVLLKAVGEFTRRAVLAMSTDPWVFHLELFASDDGTDPELHVLEVGARPGGAEVPFVWREVHGVDLMAAAVDVQLGRPLPAYPASADPTAGVDECGGWLLVPTPAARPCRVLAATPQTGRADGPYAERLPAPGSRLADLPGYEHSGARFRFRGRTHQEVARAITRTVSRLDFRCEPVDPARPPRVVVLGTGGRAYREYALEDAAAHGRVSTVNDTPADWELPYLDGHRVADTQDVDAITRTVAEVLAGDGGPVGLLTWSEVLLERTAEAAARLGLPHMSPQAVRNCRDKLRTRRLLEQAGLPSARYALAHGLDEACAAAARIGYPVVVKPRALAGSSGVVLARTAAELAAVHRHADEAAFTGLDPLDGLMIEEYLEGPEISLDCVVVAGTVHCVNLARKRIGYPPFFEEIGHLVSPWRHEPWADELVDTVARIHAVLGVTTGVTHAELRLTPQGPRLVELNGRLGGDFIPLLGRLATGVDLTAAAMDAALGTVPDLRPTRELCAEVRFLYPGQDGAVQRLDVSGAREVPGVERVVALAEPGQHLLLPPRGVVPRLAAVIATGRDAAACDRTLDEAMSRIEATITPAEEA</sequence>
<dbReference type="Gene3D" id="3.30.470.20">
    <property type="entry name" value="ATP-grasp fold, B domain"/>
    <property type="match status" value="2"/>
</dbReference>
<dbReference type="SUPFAM" id="SSF56059">
    <property type="entry name" value="Glutathione synthetase ATP-binding domain-like"/>
    <property type="match status" value="2"/>
</dbReference>
<dbReference type="EMBL" id="JBHTAJ010000043">
    <property type="protein sequence ID" value="MFC7182230.1"/>
    <property type="molecule type" value="Genomic_DNA"/>
</dbReference>
<dbReference type="Gene3D" id="3.40.50.20">
    <property type="match status" value="1"/>
</dbReference>
<keyword evidence="7" id="KW-1185">Reference proteome</keyword>
<dbReference type="PANTHER" id="PTHR43585:SF2">
    <property type="entry name" value="ATP-GRASP ENZYME FSQD"/>
    <property type="match status" value="1"/>
</dbReference>
<dbReference type="InterPro" id="IPR040570">
    <property type="entry name" value="LAL_C2"/>
</dbReference>
<dbReference type="PANTHER" id="PTHR43585">
    <property type="entry name" value="FUMIPYRROLE BIOSYNTHESIS PROTEIN C"/>
    <property type="match status" value="1"/>
</dbReference>
<name>A0ABW2G2W2_9ACTN</name>
<evidence type="ECO:0000256" key="2">
    <source>
        <dbReference type="ARBA" id="ARBA00022741"/>
    </source>
</evidence>
<dbReference type="RefSeq" id="WP_345704745.1">
    <property type="nucleotide sequence ID" value="NZ_BAABKV010000001.1"/>
</dbReference>
<feature type="domain" description="ATP-grasp" evidence="5">
    <location>
        <begin position="115"/>
        <end position="306"/>
    </location>
</feature>
<accession>A0ABW2G2W2</accession>
<dbReference type="Gene3D" id="3.30.1490.20">
    <property type="entry name" value="ATP-grasp fold, A domain"/>
    <property type="match status" value="1"/>
</dbReference>
<gene>
    <name evidence="6" type="ORF">ACFQMG_22035</name>
</gene>
<dbReference type="SMART" id="SM01209">
    <property type="entry name" value="GARS_A"/>
    <property type="match status" value="1"/>
</dbReference>
<keyword evidence="3 4" id="KW-0067">ATP-binding</keyword>
<dbReference type="InterPro" id="IPR011761">
    <property type="entry name" value="ATP-grasp"/>
</dbReference>
<dbReference type="Pfam" id="PF18603">
    <property type="entry name" value="LAL_C2"/>
    <property type="match status" value="1"/>
</dbReference>
<evidence type="ECO:0000256" key="3">
    <source>
        <dbReference type="ARBA" id="ARBA00022840"/>
    </source>
</evidence>
<feature type="domain" description="ATP-grasp" evidence="5">
    <location>
        <begin position="524"/>
        <end position="721"/>
    </location>
</feature>
<keyword evidence="1" id="KW-0436">Ligase</keyword>
<dbReference type="InterPro" id="IPR013815">
    <property type="entry name" value="ATP_grasp_subdomain_1"/>
</dbReference>
<evidence type="ECO:0000256" key="1">
    <source>
        <dbReference type="ARBA" id="ARBA00022598"/>
    </source>
</evidence>
<protein>
    <submittedName>
        <fullName evidence="6">ATP-grasp domain-containing protein</fullName>
    </submittedName>
</protein>
<dbReference type="InterPro" id="IPR052032">
    <property type="entry name" value="ATP-dep_AA_Ligase"/>
</dbReference>
<evidence type="ECO:0000259" key="5">
    <source>
        <dbReference type="PROSITE" id="PS50975"/>
    </source>
</evidence>
<reference evidence="7" key="1">
    <citation type="journal article" date="2019" name="Int. J. Syst. Evol. Microbiol.">
        <title>The Global Catalogue of Microorganisms (GCM) 10K type strain sequencing project: providing services to taxonomists for standard genome sequencing and annotation.</title>
        <authorList>
            <consortium name="The Broad Institute Genomics Platform"/>
            <consortium name="The Broad Institute Genome Sequencing Center for Infectious Disease"/>
            <person name="Wu L."/>
            <person name="Ma J."/>
        </authorList>
    </citation>
    <scope>NUCLEOTIDE SEQUENCE [LARGE SCALE GENOMIC DNA]</scope>
    <source>
        <strain evidence="7">CGMCC 1.12859</strain>
    </source>
</reference>
<dbReference type="PROSITE" id="PS50975">
    <property type="entry name" value="ATP_GRASP"/>
    <property type="match status" value="2"/>
</dbReference>